<protein>
    <submittedName>
        <fullName evidence="1">Uncharacterized protein</fullName>
    </submittedName>
</protein>
<evidence type="ECO:0000313" key="1">
    <source>
        <dbReference type="EMBL" id="MED6226116.1"/>
    </source>
</evidence>
<feature type="non-terminal residue" evidence="1">
    <location>
        <position position="1"/>
    </location>
</feature>
<reference evidence="1 2" key="1">
    <citation type="journal article" date="2023" name="Plants (Basel)">
        <title>Bridging the Gap: Combining Genomics and Transcriptomics Approaches to Understand Stylosanthes scabra, an Orphan Legume from the Brazilian Caatinga.</title>
        <authorList>
            <person name="Ferreira-Neto J.R.C."/>
            <person name="da Silva M.D."/>
            <person name="Binneck E."/>
            <person name="de Melo N.F."/>
            <person name="da Silva R.H."/>
            <person name="de Melo A.L.T.M."/>
            <person name="Pandolfi V."/>
            <person name="Bustamante F.O."/>
            <person name="Brasileiro-Vidal A.C."/>
            <person name="Benko-Iseppon A.M."/>
        </authorList>
    </citation>
    <scope>NUCLEOTIDE SEQUENCE [LARGE SCALE GENOMIC DNA]</scope>
    <source>
        <tissue evidence="1">Leaves</tissue>
    </source>
</reference>
<proteinExistence type="predicted"/>
<evidence type="ECO:0000313" key="2">
    <source>
        <dbReference type="Proteomes" id="UP001341840"/>
    </source>
</evidence>
<organism evidence="1 2">
    <name type="scientific">Stylosanthes scabra</name>
    <dbReference type="NCBI Taxonomy" id="79078"/>
    <lineage>
        <taxon>Eukaryota</taxon>
        <taxon>Viridiplantae</taxon>
        <taxon>Streptophyta</taxon>
        <taxon>Embryophyta</taxon>
        <taxon>Tracheophyta</taxon>
        <taxon>Spermatophyta</taxon>
        <taxon>Magnoliopsida</taxon>
        <taxon>eudicotyledons</taxon>
        <taxon>Gunneridae</taxon>
        <taxon>Pentapetalae</taxon>
        <taxon>rosids</taxon>
        <taxon>fabids</taxon>
        <taxon>Fabales</taxon>
        <taxon>Fabaceae</taxon>
        <taxon>Papilionoideae</taxon>
        <taxon>50 kb inversion clade</taxon>
        <taxon>dalbergioids sensu lato</taxon>
        <taxon>Dalbergieae</taxon>
        <taxon>Pterocarpus clade</taxon>
        <taxon>Stylosanthes</taxon>
    </lineage>
</organism>
<sequence length="91" mass="10502">KGRVMRGSKERRRSISGLTLIESDECAAESNRKLQPSSDQPEITQSIAYSRLFYSKAMGHFTTTYLGPRKEVEFALWYRRKRKVAADECPE</sequence>
<dbReference type="EMBL" id="JASCZI010274650">
    <property type="protein sequence ID" value="MED6226116.1"/>
    <property type="molecule type" value="Genomic_DNA"/>
</dbReference>
<gene>
    <name evidence="1" type="ORF">PIB30_100336</name>
</gene>
<name>A0ABU6ZVV8_9FABA</name>
<dbReference type="Proteomes" id="UP001341840">
    <property type="component" value="Unassembled WGS sequence"/>
</dbReference>
<comment type="caution">
    <text evidence="1">The sequence shown here is derived from an EMBL/GenBank/DDBJ whole genome shotgun (WGS) entry which is preliminary data.</text>
</comment>
<accession>A0ABU6ZVV8</accession>
<keyword evidence="2" id="KW-1185">Reference proteome</keyword>